<keyword evidence="7 18" id="KW-0406">Ion transport</keyword>
<evidence type="ECO:0000259" key="19">
    <source>
        <dbReference type="SMART" id="SM00079"/>
    </source>
</evidence>
<dbReference type="Gene3D" id="3.40.190.10">
    <property type="entry name" value="Periplasmic binding protein-like II"/>
    <property type="match status" value="2"/>
</dbReference>
<feature type="signal peptide" evidence="18">
    <location>
        <begin position="1"/>
        <end position="21"/>
    </location>
</feature>
<keyword evidence="12 18" id="KW-1071">Ligand-gated ion channel</keyword>
<dbReference type="PRINTS" id="PR00177">
    <property type="entry name" value="NMDARECEPTOR"/>
</dbReference>
<evidence type="ECO:0000256" key="12">
    <source>
        <dbReference type="ARBA" id="ARBA00023286"/>
    </source>
</evidence>
<comment type="subcellular location">
    <subcellularLocation>
        <location evidence="14 18">Postsynaptic cell membrane</location>
        <topology evidence="14 18">Multi-pass membrane protein</topology>
    </subcellularLocation>
</comment>
<evidence type="ECO:0000256" key="8">
    <source>
        <dbReference type="ARBA" id="ARBA00023136"/>
    </source>
</evidence>
<feature type="binding site" evidence="15">
    <location>
        <position position="468"/>
    </location>
    <ligand>
        <name>L-glutamate</name>
        <dbReference type="ChEBI" id="CHEBI:29985"/>
    </ligand>
</feature>
<feature type="disulfide bond" evidence="17">
    <location>
        <begin position="702"/>
        <end position="757"/>
    </location>
</feature>
<keyword evidence="10" id="KW-0325">Glycoprotein</keyword>
<dbReference type="FunFam" id="3.40.190.10:FF:000001">
    <property type="entry name" value="Glutamate receptor ionotropic, kainate 2"/>
    <property type="match status" value="1"/>
</dbReference>
<feature type="site" description="Interaction with the cone snail toxin Con-ikot-ikot" evidence="16">
    <location>
        <position position="436"/>
    </location>
</feature>
<dbReference type="SUPFAM" id="SSF81324">
    <property type="entry name" value="Voltage-gated potassium channels"/>
    <property type="match status" value="1"/>
</dbReference>
<dbReference type="GO" id="GO:0045211">
    <property type="term" value="C:postsynaptic membrane"/>
    <property type="evidence" value="ECO:0007669"/>
    <property type="project" value="UniProtKB-SubCell"/>
</dbReference>
<dbReference type="InterPro" id="IPR001828">
    <property type="entry name" value="ANF_lig-bd_rcpt"/>
</dbReference>
<feature type="binding site" evidence="15">
    <location>
        <position position="461"/>
    </location>
    <ligand>
        <name>L-glutamate</name>
        <dbReference type="ChEBI" id="CHEBI:29985"/>
    </ligand>
</feature>
<evidence type="ECO:0000259" key="20">
    <source>
        <dbReference type="SMART" id="SM00918"/>
    </source>
</evidence>
<evidence type="ECO:0000256" key="17">
    <source>
        <dbReference type="PIRSR" id="PIRSR601508-3"/>
    </source>
</evidence>
<keyword evidence="22" id="KW-1185">Reference proteome</keyword>
<dbReference type="InterPro" id="IPR001320">
    <property type="entry name" value="Iontro_rcpt_C"/>
</dbReference>
<sequence>GEKMAQSALLFLLWLFGTSIAGFPNQINIGGLFMRSTVQEHSAFRFAVQLYNTNQNMTEKPFHLNYNVDNLESSNSFSVTHAFCSQFSRGVYAIFGFYDKKSMNTLTSFCGALHTSFVTPSYPIDSDVQFVIQMRPPLKGAVLSLLSHYKWNKFEFRRIIEEMDRRQEKRFLIDCEVDRINVILEQVVALGKNSRGYHYVIANLGFTNISLDKVFLGGANISGFQIINPENSVVQQFLQRWDRLDEREFPEARNTPLKYTSALSHDAILVIAEAFRYLRRQRVDVSRRGSAGDCLANPAVPWSQGIDIERALKMVQVQGMTGNIQFDSFGRRSNYTIDVYEMKTGGPRKIGYWNEFERFVNIMDQQYTNDSSVENRTIVVTTIMEAPYVMYKKNHMHLEGNDKYEGYCVDLASEIAKHVGIKYKLSIVMDGKYGARDPETKTWNGMVGELVYGRADIAVAPLTITLVREEVIDFSKPFMSLGISIMIKKPQKSKPGVFSFLDPLAYEIWMCIVFAYIGVSVVLFLVSRFSPYEWHLDETDEAKDPQTPPDPPNDFGIFNSLWFSLGAFMQQGCDISPRSLSGRIVGGVWWFFTLIIISSYTANLAAFLTVERMVSPIESAEDLAKQTEIAYGTLDSGSTKEFFRRSKIAVYEKMWSYMKSAEPSVFAKTTPDGVARVRKSKGKFAFLLESTMNEYIEQRKPCDTMKVGGNLDSKGYGVATPKGSALRTPVNLAVLKLSEQGILAKLKNKWWYDKGECGTKDSGSKDKTSALSLSNVAGVFYILVGGLGLAMMVALIEFCYKSRAEAKRLKLEKNTPNYKPAPPANTQNFATYREGYNVYGTESVKI</sequence>
<feature type="binding site" evidence="15">
    <location>
        <position position="689"/>
    </location>
    <ligand>
        <name>L-glutamate</name>
        <dbReference type="ChEBI" id="CHEBI:29985"/>
    </ligand>
</feature>
<keyword evidence="5 18" id="KW-1133">Transmembrane helix</keyword>
<dbReference type="PANTHER" id="PTHR18966">
    <property type="entry name" value="IONOTROPIC GLUTAMATE RECEPTOR"/>
    <property type="match status" value="1"/>
</dbReference>
<dbReference type="FunFam" id="3.40.50.2300:FF:000004">
    <property type="entry name" value="Glutamate receptor, ionotropic, AMPA 2"/>
    <property type="match status" value="1"/>
</dbReference>
<evidence type="ECO:0000256" key="9">
    <source>
        <dbReference type="ARBA" id="ARBA00023170"/>
    </source>
</evidence>
<evidence type="ECO:0000256" key="7">
    <source>
        <dbReference type="ARBA" id="ARBA00023065"/>
    </source>
</evidence>
<evidence type="ECO:0000256" key="15">
    <source>
        <dbReference type="PIRSR" id="PIRSR601508-1"/>
    </source>
</evidence>
<comment type="function">
    <text evidence="18">Receptor for glutamate that functions as a ligand-gated ion channel in the central nervous system and plays an important role in excitatory synaptic transmission. L-glutamate acts as an excitatory neurotransmitter at many synapses in the central nervous system.</text>
</comment>
<organism evidence="21 22">
    <name type="scientific">Sinocyclocheilus rhinocerous</name>
    <dbReference type="NCBI Taxonomy" id="307959"/>
    <lineage>
        <taxon>Eukaryota</taxon>
        <taxon>Metazoa</taxon>
        <taxon>Chordata</taxon>
        <taxon>Craniata</taxon>
        <taxon>Vertebrata</taxon>
        <taxon>Euteleostomi</taxon>
        <taxon>Actinopterygii</taxon>
        <taxon>Neopterygii</taxon>
        <taxon>Teleostei</taxon>
        <taxon>Ostariophysi</taxon>
        <taxon>Cypriniformes</taxon>
        <taxon>Cyprinidae</taxon>
        <taxon>Cyprininae</taxon>
        <taxon>Sinocyclocheilus</taxon>
    </lineage>
</organism>
<reference evidence="21" key="1">
    <citation type="submission" date="2025-08" db="UniProtKB">
        <authorList>
            <consortium name="Ensembl"/>
        </authorList>
    </citation>
    <scope>IDENTIFICATION</scope>
</reference>
<evidence type="ECO:0000256" key="3">
    <source>
        <dbReference type="ARBA" id="ARBA00022692"/>
    </source>
</evidence>
<feature type="domain" description="Ionotropic glutamate receptor L-glutamate and glycine-binding" evidence="20">
    <location>
        <begin position="387"/>
        <end position="452"/>
    </location>
</feature>
<evidence type="ECO:0000313" key="21">
    <source>
        <dbReference type="Ensembl" id="ENSSRHP00000104543.1"/>
    </source>
</evidence>
<gene>
    <name evidence="21" type="primary">LOC107733408</name>
</gene>
<feature type="binding site" evidence="15">
    <location>
        <position position="463"/>
    </location>
    <ligand>
        <name>L-glutamate</name>
        <dbReference type="ChEBI" id="CHEBI:29985"/>
    </ligand>
</feature>
<feature type="binding site" evidence="15">
    <location>
        <position position="638"/>
    </location>
    <ligand>
        <name>L-glutamate</name>
        <dbReference type="ChEBI" id="CHEBI:29985"/>
    </ligand>
</feature>
<evidence type="ECO:0000313" key="22">
    <source>
        <dbReference type="Proteomes" id="UP000472270"/>
    </source>
</evidence>
<dbReference type="GO" id="GO:0007166">
    <property type="term" value="P:cell surface receptor signaling pathway"/>
    <property type="evidence" value="ECO:0007669"/>
    <property type="project" value="UniProtKB-ARBA"/>
</dbReference>
<keyword evidence="9 18" id="KW-0675">Receptor</keyword>
<keyword evidence="1 18" id="KW-0813">Transport</keyword>
<protein>
    <recommendedName>
        <fullName evidence="18">Glutamate receptor</fullName>
    </recommendedName>
</protein>
<feature type="transmembrane region" description="Helical" evidence="18">
    <location>
        <begin position="588"/>
        <end position="610"/>
    </location>
</feature>
<proteinExistence type="inferred from homology"/>
<dbReference type="InterPro" id="IPR001508">
    <property type="entry name" value="Iono_Glu_rcpt_met"/>
</dbReference>
<evidence type="ECO:0000256" key="2">
    <source>
        <dbReference type="ARBA" id="ARBA00022475"/>
    </source>
</evidence>
<dbReference type="Pfam" id="PF00060">
    <property type="entry name" value="Lig_chan"/>
    <property type="match status" value="1"/>
</dbReference>
<dbReference type="FunFam" id="3.40.190.10:FF:000666">
    <property type="entry name" value="Glutamate receptor, ionotropic, AMPA 2a"/>
    <property type="match status" value="1"/>
</dbReference>
<dbReference type="SUPFAM" id="SSF53822">
    <property type="entry name" value="Periplasmic binding protein-like I"/>
    <property type="match status" value="1"/>
</dbReference>
<keyword evidence="8 18" id="KW-0472">Membrane</keyword>
<feature type="binding site" evidence="15">
    <location>
        <position position="639"/>
    </location>
    <ligand>
        <name>L-glutamate</name>
        <dbReference type="ChEBI" id="CHEBI:29985"/>
    </ligand>
</feature>
<feature type="transmembrane region" description="Helical" evidence="18">
    <location>
        <begin position="504"/>
        <end position="526"/>
    </location>
</feature>
<dbReference type="SMART" id="SM00079">
    <property type="entry name" value="PBPe"/>
    <property type="match status" value="1"/>
</dbReference>
<dbReference type="InterPro" id="IPR019594">
    <property type="entry name" value="Glu/Gly-bd"/>
</dbReference>
<dbReference type="InterPro" id="IPR015683">
    <property type="entry name" value="Ionotropic_Glu_rcpt"/>
</dbReference>
<keyword evidence="6 18" id="KW-0770">Synapse</keyword>
<keyword evidence="2 18" id="KW-1003">Cell membrane</keyword>
<dbReference type="AlphaFoldDB" id="A0A673NR98"/>
<name>A0A673NR98_9TELE</name>
<dbReference type="GO" id="GO:0022824">
    <property type="term" value="F:transmitter-gated monoatomic ion channel activity"/>
    <property type="evidence" value="ECO:0007669"/>
    <property type="project" value="UniProtKB-ARBA"/>
</dbReference>
<comment type="similarity">
    <text evidence="18">Belongs to the glutamate-gated ion channel (TC 1.A.10.1) family.</text>
</comment>
<evidence type="ECO:0000256" key="14">
    <source>
        <dbReference type="ARBA" id="ARBA00034104"/>
    </source>
</evidence>
<accession>A0A673NR98</accession>
<feature type="site" description="Crucial to convey clamshell closure to channel opening" evidence="16">
    <location>
        <position position="617"/>
    </location>
</feature>
<keyword evidence="17" id="KW-1015">Disulfide bond</keyword>
<dbReference type="FunFam" id="1.10.287.70:FF:000013">
    <property type="entry name" value="Glutamate receptor, ionotropic, AMPA 4"/>
    <property type="match status" value="1"/>
</dbReference>
<dbReference type="CDD" id="cd13715">
    <property type="entry name" value="PBP2_iGluR_AMPA"/>
    <property type="match status" value="1"/>
</dbReference>
<dbReference type="SUPFAM" id="SSF53850">
    <property type="entry name" value="Periplasmic binding protein-like II"/>
    <property type="match status" value="1"/>
</dbReference>
<dbReference type="SMART" id="SM00918">
    <property type="entry name" value="Lig_chan-Glu_bd"/>
    <property type="match status" value="1"/>
</dbReference>
<dbReference type="Gene3D" id="3.40.50.2300">
    <property type="match status" value="4"/>
</dbReference>
<feature type="disulfide bond" evidence="17">
    <location>
        <begin position="84"/>
        <end position="294"/>
    </location>
</feature>
<dbReference type="InterPro" id="IPR028082">
    <property type="entry name" value="Peripla_BP_I"/>
</dbReference>
<dbReference type="Ensembl" id="ENSSRHT00000107357.1">
    <property type="protein sequence ID" value="ENSSRHP00000104543.1"/>
    <property type="gene ID" value="ENSSRHG00000051102.1"/>
</dbReference>
<dbReference type="Pfam" id="PF10613">
    <property type="entry name" value="Lig_chan-Glu_bd"/>
    <property type="match status" value="1"/>
</dbReference>
<keyword evidence="11 18" id="KW-0628">Postsynaptic cell membrane</keyword>
<keyword evidence="4 18" id="KW-0732">Signal</keyword>
<evidence type="ECO:0000256" key="4">
    <source>
        <dbReference type="ARBA" id="ARBA00022729"/>
    </source>
</evidence>
<feature type="chain" id="PRO_5027142436" description="Glutamate receptor" evidence="18">
    <location>
        <begin position="22"/>
        <end position="846"/>
    </location>
</feature>
<keyword evidence="13 18" id="KW-0407">Ion channel</keyword>
<reference evidence="21" key="2">
    <citation type="submission" date="2025-09" db="UniProtKB">
        <authorList>
            <consortium name="Ensembl"/>
        </authorList>
    </citation>
    <scope>IDENTIFICATION</scope>
</reference>
<feature type="domain" description="Ionotropic glutamate receptor C-terminal" evidence="19">
    <location>
        <begin position="377"/>
        <end position="753"/>
    </location>
</feature>
<dbReference type="FunFam" id="1.10.287.70:FF:000099">
    <property type="entry name" value="glutamate receptor 2 isoform X1"/>
    <property type="match status" value="1"/>
</dbReference>
<keyword evidence="3 18" id="KW-0812">Transmembrane</keyword>
<evidence type="ECO:0000256" key="6">
    <source>
        <dbReference type="ARBA" id="ARBA00023018"/>
    </source>
</evidence>
<evidence type="ECO:0000256" key="16">
    <source>
        <dbReference type="PIRSR" id="PIRSR601508-2"/>
    </source>
</evidence>
<evidence type="ECO:0000256" key="10">
    <source>
        <dbReference type="ARBA" id="ARBA00023180"/>
    </source>
</evidence>
<evidence type="ECO:0000256" key="11">
    <source>
        <dbReference type="ARBA" id="ARBA00023257"/>
    </source>
</evidence>
<dbReference type="Pfam" id="PF01094">
    <property type="entry name" value="ANF_receptor"/>
    <property type="match status" value="2"/>
</dbReference>
<evidence type="ECO:0000256" key="1">
    <source>
        <dbReference type="ARBA" id="ARBA00022448"/>
    </source>
</evidence>
<evidence type="ECO:0000256" key="5">
    <source>
        <dbReference type="ARBA" id="ARBA00022989"/>
    </source>
</evidence>
<dbReference type="Gene3D" id="1.10.287.70">
    <property type="match status" value="2"/>
</dbReference>
<feature type="transmembrane region" description="Helical" evidence="18">
    <location>
        <begin position="778"/>
        <end position="800"/>
    </location>
</feature>
<dbReference type="Proteomes" id="UP000472270">
    <property type="component" value="Unassembled WGS sequence"/>
</dbReference>
<feature type="site" description="Interaction with the cone snail toxin Con-ikot-ikot" evidence="16">
    <location>
        <position position="644"/>
    </location>
</feature>
<evidence type="ECO:0000256" key="13">
    <source>
        <dbReference type="ARBA" id="ARBA00023303"/>
    </source>
</evidence>
<feature type="site" description="Interaction with the cone snail toxin Con-ikot-ikot" evidence="16">
    <location>
        <position position="736"/>
    </location>
</feature>
<evidence type="ECO:0000256" key="18">
    <source>
        <dbReference type="RuleBase" id="RU367118"/>
    </source>
</evidence>